<name>A0A1J5PWB4_9ZZZZ</name>
<evidence type="ECO:0000313" key="2">
    <source>
        <dbReference type="EMBL" id="OIQ72119.1"/>
    </source>
</evidence>
<proteinExistence type="predicted"/>
<evidence type="ECO:0000256" key="1">
    <source>
        <dbReference type="SAM" id="Phobius"/>
    </source>
</evidence>
<keyword evidence="1" id="KW-0472">Membrane</keyword>
<organism evidence="2">
    <name type="scientific">mine drainage metagenome</name>
    <dbReference type="NCBI Taxonomy" id="410659"/>
    <lineage>
        <taxon>unclassified sequences</taxon>
        <taxon>metagenomes</taxon>
        <taxon>ecological metagenomes</taxon>
    </lineage>
</organism>
<reference evidence="2" key="1">
    <citation type="submission" date="2016-10" db="EMBL/GenBank/DDBJ databases">
        <title>Sequence of Gallionella enrichment culture.</title>
        <authorList>
            <person name="Poehlein A."/>
            <person name="Muehling M."/>
            <person name="Daniel R."/>
        </authorList>
    </citation>
    <scope>NUCLEOTIDE SEQUENCE</scope>
</reference>
<protein>
    <recommendedName>
        <fullName evidence="3">DUF2845 domain-containing protein</fullName>
    </recommendedName>
</protein>
<gene>
    <name evidence="2" type="ORF">GALL_462580</name>
</gene>
<keyword evidence="1" id="KW-0812">Transmembrane</keyword>
<accession>A0A1J5PWB4</accession>
<feature type="transmembrane region" description="Helical" evidence="1">
    <location>
        <begin position="35"/>
        <end position="54"/>
    </location>
</feature>
<keyword evidence="1" id="KW-1133">Transmembrane helix</keyword>
<evidence type="ECO:0008006" key="3">
    <source>
        <dbReference type="Google" id="ProtNLM"/>
    </source>
</evidence>
<sequence>MAKRTSKADAALIALVVVVGLPIFLVSKLVDSMGWVVPIIVVVAIIGLAIWYQLDKKQKRLEYLRSKYQDEEIVQKIVGGSIWQGQSEEQLKDAMGDPVSVDRTVLKTKTKEIWKYHQQGVNRFGLRITVENGYVVGWDKKA</sequence>
<dbReference type="EMBL" id="MLJW01003409">
    <property type="protein sequence ID" value="OIQ72119.1"/>
    <property type="molecule type" value="Genomic_DNA"/>
</dbReference>
<comment type="caution">
    <text evidence="2">The sequence shown here is derived from an EMBL/GenBank/DDBJ whole genome shotgun (WGS) entry which is preliminary data.</text>
</comment>
<feature type="transmembrane region" description="Helical" evidence="1">
    <location>
        <begin position="12"/>
        <end position="29"/>
    </location>
</feature>
<dbReference type="AlphaFoldDB" id="A0A1J5PWB4"/>